<proteinExistence type="predicted"/>
<evidence type="ECO:0000256" key="1">
    <source>
        <dbReference type="SAM" id="SignalP"/>
    </source>
</evidence>
<dbReference type="InterPro" id="IPR029052">
    <property type="entry name" value="Metallo-depent_PP-like"/>
</dbReference>
<feature type="domain" description="Calcineurin-like phosphoesterase" evidence="2">
    <location>
        <begin position="64"/>
        <end position="173"/>
    </location>
</feature>
<evidence type="ECO:0000313" key="4">
    <source>
        <dbReference type="Proteomes" id="UP001303889"/>
    </source>
</evidence>
<dbReference type="Proteomes" id="UP001303889">
    <property type="component" value="Unassembled WGS sequence"/>
</dbReference>
<comment type="caution">
    <text evidence="3">The sequence shown here is derived from an EMBL/GenBank/DDBJ whole genome shotgun (WGS) entry which is preliminary data.</text>
</comment>
<feature type="chain" id="PRO_5042948541" description="Calcineurin-like phosphoesterase domain-containing protein" evidence="1">
    <location>
        <begin position="21"/>
        <end position="439"/>
    </location>
</feature>
<dbReference type="CDD" id="cd07383">
    <property type="entry name" value="MPP_Dcr2"/>
    <property type="match status" value="1"/>
</dbReference>
<reference evidence="3" key="1">
    <citation type="journal article" date="2023" name="Mol. Phylogenet. Evol.">
        <title>Genome-scale phylogeny and comparative genomics of the fungal order Sordariales.</title>
        <authorList>
            <person name="Hensen N."/>
            <person name="Bonometti L."/>
            <person name="Westerberg I."/>
            <person name="Brannstrom I.O."/>
            <person name="Guillou S."/>
            <person name="Cros-Aarteil S."/>
            <person name="Calhoun S."/>
            <person name="Haridas S."/>
            <person name="Kuo A."/>
            <person name="Mondo S."/>
            <person name="Pangilinan J."/>
            <person name="Riley R."/>
            <person name="LaButti K."/>
            <person name="Andreopoulos B."/>
            <person name="Lipzen A."/>
            <person name="Chen C."/>
            <person name="Yan M."/>
            <person name="Daum C."/>
            <person name="Ng V."/>
            <person name="Clum A."/>
            <person name="Steindorff A."/>
            <person name="Ohm R.A."/>
            <person name="Martin F."/>
            <person name="Silar P."/>
            <person name="Natvig D.O."/>
            <person name="Lalanne C."/>
            <person name="Gautier V."/>
            <person name="Ament-Velasquez S.L."/>
            <person name="Kruys A."/>
            <person name="Hutchinson M.I."/>
            <person name="Powell A.J."/>
            <person name="Barry K."/>
            <person name="Miller A.N."/>
            <person name="Grigoriev I.V."/>
            <person name="Debuchy R."/>
            <person name="Gladieux P."/>
            <person name="Hiltunen Thoren M."/>
            <person name="Johannesson H."/>
        </authorList>
    </citation>
    <scope>NUCLEOTIDE SEQUENCE</scope>
    <source>
        <strain evidence="3">CBS 103.79</strain>
    </source>
</reference>
<evidence type="ECO:0000313" key="3">
    <source>
        <dbReference type="EMBL" id="KAK3901354.1"/>
    </source>
</evidence>
<keyword evidence="4" id="KW-1185">Reference proteome</keyword>
<dbReference type="GO" id="GO:0005737">
    <property type="term" value="C:cytoplasm"/>
    <property type="evidence" value="ECO:0007669"/>
    <property type="project" value="TreeGrafter"/>
</dbReference>
<dbReference type="InterPro" id="IPR004843">
    <property type="entry name" value="Calcineurin-like_PHP"/>
</dbReference>
<dbReference type="Gene3D" id="3.60.21.10">
    <property type="match status" value="1"/>
</dbReference>
<protein>
    <recommendedName>
        <fullName evidence="2">Calcineurin-like phosphoesterase domain-containing protein</fullName>
    </recommendedName>
</protein>
<keyword evidence="1" id="KW-0732">Signal</keyword>
<evidence type="ECO:0000259" key="2">
    <source>
        <dbReference type="Pfam" id="PF00149"/>
    </source>
</evidence>
<dbReference type="AlphaFoldDB" id="A0AAN6RSN9"/>
<reference evidence="3" key="2">
    <citation type="submission" date="2023-05" db="EMBL/GenBank/DDBJ databases">
        <authorList>
            <consortium name="Lawrence Berkeley National Laboratory"/>
            <person name="Steindorff A."/>
            <person name="Hensen N."/>
            <person name="Bonometti L."/>
            <person name="Westerberg I."/>
            <person name="Brannstrom I.O."/>
            <person name="Guillou S."/>
            <person name="Cros-Aarteil S."/>
            <person name="Calhoun S."/>
            <person name="Haridas S."/>
            <person name="Kuo A."/>
            <person name="Mondo S."/>
            <person name="Pangilinan J."/>
            <person name="Riley R."/>
            <person name="Labutti K."/>
            <person name="Andreopoulos B."/>
            <person name="Lipzen A."/>
            <person name="Chen C."/>
            <person name="Yanf M."/>
            <person name="Daum C."/>
            <person name="Ng V."/>
            <person name="Clum A."/>
            <person name="Ohm R."/>
            <person name="Martin F."/>
            <person name="Silar P."/>
            <person name="Natvig D."/>
            <person name="Lalanne C."/>
            <person name="Gautier V."/>
            <person name="Ament-Velasquez S.L."/>
            <person name="Kruys A."/>
            <person name="Hutchinson M.I."/>
            <person name="Powell A.J."/>
            <person name="Barry K."/>
            <person name="Miller A.N."/>
            <person name="Grigoriev I.V."/>
            <person name="Debuchy R."/>
            <person name="Gladieux P."/>
            <person name="Thoren M.H."/>
            <person name="Johannesson H."/>
        </authorList>
    </citation>
    <scope>NUCLEOTIDE SEQUENCE</scope>
    <source>
        <strain evidence="3">CBS 103.79</strain>
    </source>
</reference>
<sequence length="439" mass="48533">MRQLAGFMVSALVALRIVHGLPAGGFPDPAPDAQFRLRGTHQRGDFGPLKFRPDGTFHISIFEDLHFGENAWEDWGPRQDHQSVAVMETVLDAEPQTDLVVLNGDLITGENTFLENSTAYVDQLVQPLVRRNLTWASAYGNHDNDLNISAAHILARERRWPNSRTTQMLPDPDLGISNYYLPVYPATCPSPPSPCHPQLLLWFFDSRGGFHFQQHDPSTNQPLPLPNWVDARVAEWFSTTHSLLAFPDNDSNSTPIPIPSLAFVHIPTTASRALQTLGIDPHRQPGIDDDKDLSHQAQGWCPDGTPDGTRCDYGGQDMPFMRAVAGAKGLLALFSGHDHGETWCHTWNGSLRGVEDVEGSRTHLCFGQHSGYGGYGSWVRGARQVGVSLEGLGKGEVDTWVRLENGRVVGRVRLNGTYGRDVYPATPDERTRLPPRGDS</sequence>
<dbReference type="SUPFAM" id="SSF56300">
    <property type="entry name" value="Metallo-dependent phosphatases"/>
    <property type="match status" value="1"/>
</dbReference>
<accession>A0AAN6RSN9</accession>
<dbReference type="GO" id="GO:0016788">
    <property type="term" value="F:hydrolase activity, acting on ester bonds"/>
    <property type="evidence" value="ECO:0007669"/>
    <property type="project" value="TreeGrafter"/>
</dbReference>
<dbReference type="PANTHER" id="PTHR32440:SF11">
    <property type="entry name" value="METALLOPHOSPHOESTERASE DOMAIN-CONTAINING PROTEIN"/>
    <property type="match status" value="1"/>
</dbReference>
<dbReference type="Pfam" id="PF00149">
    <property type="entry name" value="Metallophos"/>
    <property type="match status" value="1"/>
</dbReference>
<name>A0AAN6RSN9_9PEZI</name>
<organism evidence="3 4">
    <name type="scientific">Staphylotrichum tortipilum</name>
    <dbReference type="NCBI Taxonomy" id="2831512"/>
    <lineage>
        <taxon>Eukaryota</taxon>
        <taxon>Fungi</taxon>
        <taxon>Dikarya</taxon>
        <taxon>Ascomycota</taxon>
        <taxon>Pezizomycotina</taxon>
        <taxon>Sordariomycetes</taxon>
        <taxon>Sordariomycetidae</taxon>
        <taxon>Sordariales</taxon>
        <taxon>Chaetomiaceae</taxon>
        <taxon>Staphylotrichum</taxon>
    </lineage>
</organism>
<feature type="signal peptide" evidence="1">
    <location>
        <begin position="1"/>
        <end position="20"/>
    </location>
</feature>
<dbReference type="PANTHER" id="PTHR32440">
    <property type="entry name" value="PHOSPHATASE DCR2-RELATED-RELATED"/>
    <property type="match status" value="1"/>
</dbReference>
<gene>
    <name evidence="3" type="ORF">C8A05DRAFT_34959</name>
</gene>
<dbReference type="EMBL" id="MU855586">
    <property type="protein sequence ID" value="KAK3901354.1"/>
    <property type="molecule type" value="Genomic_DNA"/>
</dbReference>